<dbReference type="Gene3D" id="1.10.287.70">
    <property type="match status" value="1"/>
</dbReference>
<dbReference type="CTD" id="568327"/>
<evidence type="ECO:0000313" key="15">
    <source>
        <dbReference type="RefSeq" id="XP_026062744.1"/>
    </source>
</evidence>
<dbReference type="InterPro" id="IPR003148">
    <property type="entry name" value="RCK_N"/>
</dbReference>
<keyword evidence="10 15" id="KW-0407">Ion channel</keyword>
<evidence type="ECO:0000256" key="6">
    <source>
        <dbReference type="ARBA" id="ARBA00022958"/>
    </source>
</evidence>
<evidence type="ECO:0000256" key="8">
    <source>
        <dbReference type="ARBA" id="ARBA00023065"/>
    </source>
</evidence>
<dbReference type="SUPFAM" id="SSF81324">
    <property type="entry name" value="Voltage-gated potassium channels"/>
    <property type="match status" value="1"/>
</dbReference>
<dbReference type="PROSITE" id="PS51201">
    <property type="entry name" value="RCK_N"/>
    <property type="match status" value="2"/>
</dbReference>
<keyword evidence="9 12" id="KW-0472">Membrane</keyword>
<evidence type="ECO:0000256" key="3">
    <source>
        <dbReference type="ARBA" id="ARBA00022538"/>
    </source>
</evidence>
<feature type="transmembrane region" description="Helical" evidence="12">
    <location>
        <begin position="213"/>
        <end position="234"/>
    </location>
</feature>
<evidence type="ECO:0000256" key="11">
    <source>
        <dbReference type="ARBA" id="ARBA00034430"/>
    </source>
</evidence>
<evidence type="ECO:0000256" key="7">
    <source>
        <dbReference type="ARBA" id="ARBA00022989"/>
    </source>
</evidence>
<dbReference type="OrthoDB" id="257992at2759"/>
<keyword evidence="14" id="KW-1185">Reference proteome</keyword>
<gene>
    <name evidence="15" type="primary">kcnt2a</name>
</gene>
<keyword evidence="6" id="KW-0630">Potassium</keyword>
<evidence type="ECO:0000256" key="5">
    <source>
        <dbReference type="ARBA" id="ARBA00022826"/>
    </source>
</evidence>
<dbReference type="KEGG" id="caua:113046091"/>
<feature type="domain" description="RCK N-terminal" evidence="13">
    <location>
        <begin position="313"/>
        <end position="449"/>
    </location>
</feature>
<dbReference type="Pfam" id="PF22614">
    <property type="entry name" value="Slo-like_RCK"/>
    <property type="match status" value="2"/>
</dbReference>
<feature type="transmembrane region" description="Helical" evidence="12">
    <location>
        <begin position="271"/>
        <end position="288"/>
    </location>
</feature>
<evidence type="ECO:0000259" key="13">
    <source>
        <dbReference type="PROSITE" id="PS51201"/>
    </source>
</evidence>
<dbReference type="GO" id="GO:0015271">
    <property type="term" value="F:outward rectifier potassium channel activity"/>
    <property type="evidence" value="ECO:0007669"/>
    <property type="project" value="TreeGrafter"/>
</dbReference>
<accession>A0A6P6JSA9</accession>
<dbReference type="FunFam" id="3.40.50.720:FF:000034">
    <property type="entry name" value="Potassium channel subfamily T member 1"/>
    <property type="match status" value="1"/>
</dbReference>
<dbReference type="GO" id="GO:0005228">
    <property type="term" value="F:intracellular sodium-activated potassium channel activity"/>
    <property type="evidence" value="ECO:0007669"/>
    <property type="project" value="TreeGrafter"/>
</dbReference>
<evidence type="ECO:0000256" key="4">
    <source>
        <dbReference type="ARBA" id="ARBA00022692"/>
    </source>
</evidence>
<evidence type="ECO:0000313" key="14">
    <source>
        <dbReference type="Proteomes" id="UP000515129"/>
    </source>
</evidence>
<evidence type="ECO:0000256" key="10">
    <source>
        <dbReference type="ARBA" id="ARBA00023303"/>
    </source>
</evidence>
<dbReference type="InterPro" id="IPR036291">
    <property type="entry name" value="NAD(P)-bd_dom_sf"/>
</dbReference>
<dbReference type="RefSeq" id="XP_026062744.1">
    <property type="nucleotide sequence ID" value="XM_026206959.1"/>
</dbReference>
<evidence type="ECO:0000256" key="12">
    <source>
        <dbReference type="SAM" id="Phobius"/>
    </source>
</evidence>
<feature type="transmembrane region" description="Helical" evidence="12">
    <location>
        <begin position="246"/>
        <end position="264"/>
    </location>
</feature>
<comment type="catalytic activity">
    <reaction evidence="11">
        <text>K(+)(in) = K(+)(out)</text>
        <dbReference type="Rhea" id="RHEA:29463"/>
        <dbReference type="ChEBI" id="CHEBI:29103"/>
    </reaction>
</comment>
<proteinExistence type="predicted"/>
<dbReference type="FunFam" id="1.10.287.70:FF:000058">
    <property type="entry name" value="Potassium sodium-activated channel subfamily T member 2"/>
    <property type="match status" value="1"/>
</dbReference>
<dbReference type="PANTHER" id="PTHR10027:SF9">
    <property type="entry name" value="POTASSIUM CHANNEL SUBFAMILY T MEMBER 2"/>
    <property type="match status" value="1"/>
</dbReference>
<dbReference type="AlphaFoldDB" id="A0A6P6JSA9"/>
<dbReference type="GO" id="GO:0005886">
    <property type="term" value="C:plasma membrane"/>
    <property type="evidence" value="ECO:0007669"/>
    <property type="project" value="UniProtKB-SubCell"/>
</dbReference>
<dbReference type="Proteomes" id="UP000515129">
    <property type="component" value="Chromosome 27"/>
</dbReference>
<keyword evidence="3" id="KW-0633">Potassium transport</keyword>
<evidence type="ECO:0000256" key="1">
    <source>
        <dbReference type="ARBA" id="ARBA00004651"/>
    </source>
</evidence>
<dbReference type="Pfam" id="PF03493">
    <property type="entry name" value="BK_channel_a"/>
    <property type="match status" value="1"/>
</dbReference>
<keyword evidence="7 12" id="KW-1133">Transmembrane helix</keyword>
<keyword evidence="8" id="KW-0406">Ion transport</keyword>
<reference evidence="15" key="1">
    <citation type="submission" date="2025-08" db="UniProtKB">
        <authorList>
            <consortium name="RefSeq"/>
        </authorList>
    </citation>
    <scope>IDENTIFICATION</scope>
    <source>
        <strain evidence="15">Wakin</strain>
        <tissue evidence="15">Muscle</tissue>
    </source>
</reference>
<name>A0A6P6JSA9_CARAU</name>
<keyword evidence="2" id="KW-0813">Transport</keyword>
<dbReference type="PANTHER" id="PTHR10027">
    <property type="entry name" value="CALCIUM-ACTIVATED POTASSIUM CHANNEL ALPHA CHAIN"/>
    <property type="match status" value="1"/>
</dbReference>
<dbReference type="InterPro" id="IPR047871">
    <property type="entry name" value="K_chnl_Slo-like"/>
</dbReference>
<dbReference type="FunFam" id="3.40.50.720:FF:000011">
    <property type="entry name" value="Potassium channel subfamily T member 1"/>
    <property type="match status" value="1"/>
</dbReference>
<feature type="domain" description="RCK N-terminal" evidence="13">
    <location>
        <begin position="723"/>
        <end position="863"/>
    </location>
</feature>
<protein>
    <submittedName>
        <fullName evidence="15">Potassium channel subfamily T member 2</fullName>
    </submittedName>
</protein>
<feature type="transmembrane region" description="Helical" evidence="12">
    <location>
        <begin position="117"/>
        <end position="136"/>
    </location>
</feature>
<dbReference type="Pfam" id="PF07885">
    <property type="entry name" value="Ion_trans_2"/>
    <property type="match status" value="1"/>
</dbReference>
<organism evidence="14 15">
    <name type="scientific">Carassius auratus</name>
    <name type="common">Goldfish</name>
    <dbReference type="NCBI Taxonomy" id="7957"/>
    <lineage>
        <taxon>Eukaryota</taxon>
        <taxon>Metazoa</taxon>
        <taxon>Chordata</taxon>
        <taxon>Craniata</taxon>
        <taxon>Vertebrata</taxon>
        <taxon>Euteleostomi</taxon>
        <taxon>Actinopterygii</taxon>
        <taxon>Neopterygii</taxon>
        <taxon>Teleostei</taxon>
        <taxon>Ostariophysi</taxon>
        <taxon>Cypriniformes</taxon>
        <taxon>Cyprinidae</taxon>
        <taxon>Cyprininae</taxon>
        <taxon>Carassius</taxon>
    </lineage>
</organism>
<sequence>MADGENGAAPLRRHRFKDFLLREETRKNEVKMQVDFYVKENSFKERLQFYFIKNQRSSLRVRVSYLSLQVLSCILYIYRVLKDSSVSEHKCLDVPHKNYTLLEINWASIIWVQRHTILWGAQVSVAIICLFTRILLTYLRYKGNIWQQVLQIAFILEMIDTVPFVIGIIYPPLRSLFIPVFLNCWLAKRSLESMVNDLHRAIHRTQSAMFNQLLILISTIICLIFTFICGVEHLQRAGTKVTVFDSFYFCIVTFSTVGFGDVLPDVWPSKLLVVIMIFVALVVLPVQFEELAYLWMERQKSGGDYRKQRAETERHVVLCVSSVKIDLLMDFLNEFYAHPILEEYYVIILCPAEQDAAVRRVLRIPMWSHRVIYLQGSALKDQDLVRAKLDDAEACFILTCRCEEDRNAADYQTILRAWAVKDFAPNCTLFVQILKPENKFHVKFADHIVCEEEFKYAMLALNCICPATSTFITLLVHTSRGLEGQHSPEDWHRIYGKCSGNEVYSIVLKESIFFSEYEGKSFPYASFNAYNKYGICLIGVCPDDTKNIMLNPGPQHIMKPLDVCFYISLTKEENTSFKAKKENKTQPPTSSTITSMGTMAIDMQEISIQSSLGPSLSTETNISEKRKPNMVPVLELPDSPSFETGNLIIDESKNPCQPCTRNEGNNGYIKGYPPDLPYIGSSPILCHLRKEKAHKCCMQLEKFLSKTCNHKDSEDVKAYSLKNKLIIVSAEATENGLYNFILPLRASYRSENELCPIVLLLEKEPKAEFLETVCWFPMIYYLHGSIDSLDDLLRCGVSFAANMVVVDKESTMSAEEDYMADAKTIVNVQTLFRLFSSLNIITELTHPANMKFMQFSVKDCHTLAFSKLEKKEREKGSNLSFIFRLPFAAGRVFSIGMLDTLLYQCFVKDYIITITKLLLGLETTPKSGFLCSMSITEEDLCIETYGRLYEMLSSTVGDIPIGIYRTESQMLEPPETPQSQMSDNVSVFEEGKDPEEHQQGLHCELPDVQTHSLRRRSMQWASNLLGPWHAEREADRLSQQRGILLSCSERQELTELVKKRMKNLGLSTWGFDEPNNNQSSHSYALINPSPDTRLELNDIVYIIRKDPVSLKLNNSDNIKNSMRSDLQIRERNTRNNL</sequence>
<keyword evidence="4 12" id="KW-0812">Transmembrane</keyword>
<dbReference type="InterPro" id="IPR003929">
    <property type="entry name" value="K_chnl_BK_asu"/>
</dbReference>
<dbReference type="Gene3D" id="3.40.50.720">
    <property type="entry name" value="NAD(P)-binding Rossmann-like Domain"/>
    <property type="match status" value="2"/>
</dbReference>
<keyword evidence="5" id="KW-0631">Potassium channel</keyword>
<evidence type="ECO:0000256" key="2">
    <source>
        <dbReference type="ARBA" id="ARBA00022448"/>
    </source>
</evidence>
<comment type="subcellular location">
    <subcellularLocation>
        <location evidence="1">Cell membrane</location>
        <topology evidence="1">Multi-pass membrane protein</topology>
    </subcellularLocation>
</comment>
<dbReference type="SUPFAM" id="SSF51735">
    <property type="entry name" value="NAD(P)-binding Rossmann-fold domains"/>
    <property type="match status" value="1"/>
</dbReference>
<evidence type="ECO:0000256" key="9">
    <source>
        <dbReference type="ARBA" id="ARBA00023136"/>
    </source>
</evidence>
<dbReference type="InterPro" id="IPR013099">
    <property type="entry name" value="K_chnl_dom"/>
</dbReference>